<organism evidence="6 7">
    <name type="scientific">Sneathiella chinensis</name>
    <dbReference type="NCBI Taxonomy" id="349750"/>
    <lineage>
        <taxon>Bacteria</taxon>
        <taxon>Pseudomonadati</taxon>
        <taxon>Pseudomonadota</taxon>
        <taxon>Alphaproteobacteria</taxon>
        <taxon>Sneathiellales</taxon>
        <taxon>Sneathiellaceae</taxon>
        <taxon>Sneathiella</taxon>
    </lineage>
</organism>
<dbReference type="Gene3D" id="3.40.190.10">
    <property type="entry name" value="Periplasmic binding protein-like II"/>
    <property type="match status" value="1"/>
</dbReference>
<dbReference type="Proteomes" id="UP001161409">
    <property type="component" value="Unassembled WGS sequence"/>
</dbReference>
<comment type="similarity">
    <text evidence="2">Belongs to the bacterial solute-binding protein 5 family.</text>
</comment>
<dbReference type="InterPro" id="IPR030678">
    <property type="entry name" value="Peptide/Ni-bd"/>
</dbReference>
<evidence type="ECO:0000313" key="7">
    <source>
        <dbReference type="Proteomes" id="UP001161409"/>
    </source>
</evidence>
<proteinExistence type="inferred from homology"/>
<feature type="chain" id="PRO_5047401152" evidence="4">
    <location>
        <begin position="24"/>
        <end position="618"/>
    </location>
</feature>
<dbReference type="EMBL" id="BSNF01000001">
    <property type="protein sequence ID" value="GLQ05422.1"/>
    <property type="molecule type" value="Genomic_DNA"/>
</dbReference>
<evidence type="ECO:0000256" key="3">
    <source>
        <dbReference type="ARBA" id="ARBA00022729"/>
    </source>
</evidence>
<dbReference type="InterPro" id="IPR000914">
    <property type="entry name" value="SBP_5_dom"/>
</dbReference>
<dbReference type="Gene3D" id="3.10.105.10">
    <property type="entry name" value="Dipeptide-binding Protein, Domain 3"/>
    <property type="match status" value="1"/>
</dbReference>
<keyword evidence="7" id="KW-1185">Reference proteome</keyword>
<keyword evidence="3 4" id="KW-0732">Signal</keyword>
<evidence type="ECO:0000313" key="6">
    <source>
        <dbReference type="EMBL" id="GLQ05422.1"/>
    </source>
</evidence>
<dbReference type="PANTHER" id="PTHR30290:SF64">
    <property type="entry name" value="ABC TRANSPORTER PERIPLASMIC BINDING PROTEIN"/>
    <property type="match status" value="1"/>
</dbReference>
<accession>A0ABQ5TZX9</accession>
<dbReference type="SUPFAM" id="SSF53850">
    <property type="entry name" value="Periplasmic binding protein-like II"/>
    <property type="match status" value="1"/>
</dbReference>
<evidence type="ECO:0000256" key="4">
    <source>
        <dbReference type="SAM" id="SignalP"/>
    </source>
</evidence>
<evidence type="ECO:0000259" key="5">
    <source>
        <dbReference type="Pfam" id="PF00496"/>
    </source>
</evidence>
<evidence type="ECO:0000256" key="2">
    <source>
        <dbReference type="ARBA" id="ARBA00005695"/>
    </source>
</evidence>
<sequence length="618" mass="69476">MRTLKASIVLGTAFMMAASLSFANDVPVTKSHGLSLAGPLKYGPDFTHLDYANPDAPKGGSLKLSALGGFDNLNPFISRGQSASGLGLTFDTLMAQPNDTASQEYGLVAESVEVPADLSYAIFNIRPEARFQDGTPVTAEDLAFSLETVKEKGAPLFRYYYANVERGEILSPQRIKFHFSGPPNRELPQIVGQMLPVISKAHFQNRVFDETTLTPVLGSGPYRVREFEANRFVVYERVRDYWGADLPLNKGRYNFDTVRYDYYRDTSVLLEAFKAGEYDYRAENSAKNWATGYDFPALQKGLVVKEEIPSKVPAGQQAFVFNLRRDKFKDPALREALNYAFDFEWLNKNIFYDQYERTDSFFHNSVMNAEGEPSPEELAILEPFRDQLPPRVFGPAYQAPVTDGSGRDRKPLRKARALLEGAGWHVKDGALINPNTGQPLEIEFLIFDQNSQRIIGPFINNLKKLGITANTRIVDSAQYTERVRNYDFDIVTSGFWQSVSPGNEQREFWGSAAGKRPGSRNLMGIDNPVVDDLIEQIVAAPDYESLIPIVRALDRVLTWNFYVIPQFTAAYDRIAYWNKFGKTDINPSQGPDLLSWWVSPDKETALKSGLESLKEKSD</sequence>
<name>A0ABQ5TZX9_9PROT</name>
<evidence type="ECO:0000256" key="1">
    <source>
        <dbReference type="ARBA" id="ARBA00004418"/>
    </source>
</evidence>
<comment type="caution">
    <text evidence="6">The sequence shown here is derived from an EMBL/GenBank/DDBJ whole genome shotgun (WGS) entry which is preliminary data.</text>
</comment>
<feature type="signal peptide" evidence="4">
    <location>
        <begin position="1"/>
        <end position="23"/>
    </location>
</feature>
<feature type="domain" description="Solute-binding protein family 5" evidence="5">
    <location>
        <begin position="107"/>
        <end position="513"/>
    </location>
</feature>
<comment type="subcellular location">
    <subcellularLocation>
        <location evidence="1">Periplasm</location>
    </subcellularLocation>
</comment>
<dbReference type="PIRSF" id="PIRSF002741">
    <property type="entry name" value="MppA"/>
    <property type="match status" value="1"/>
</dbReference>
<gene>
    <name evidence="6" type="ORF">GCM10007924_06430</name>
</gene>
<dbReference type="PANTHER" id="PTHR30290">
    <property type="entry name" value="PERIPLASMIC BINDING COMPONENT OF ABC TRANSPORTER"/>
    <property type="match status" value="1"/>
</dbReference>
<dbReference type="RefSeq" id="WP_169559424.1">
    <property type="nucleotide sequence ID" value="NZ_BSNF01000001.1"/>
</dbReference>
<reference evidence="6" key="2">
    <citation type="submission" date="2023-01" db="EMBL/GenBank/DDBJ databases">
        <title>Draft genome sequence of Sneathiella chinensis strain NBRC 103408.</title>
        <authorList>
            <person name="Sun Q."/>
            <person name="Mori K."/>
        </authorList>
    </citation>
    <scope>NUCLEOTIDE SEQUENCE</scope>
    <source>
        <strain evidence="6">NBRC 103408</strain>
    </source>
</reference>
<dbReference type="Pfam" id="PF00496">
    <property type="entry name" value="SBP_bac_5"/>
    <property type="match status" value="1"/>
</dbReference>
<reference evidence="6" key="1">
    <citation type="journal article" date="2014" name="Int. J. Syst. Evol. Microbiol.">
        <title>Complete genome of a new Firmicutes species belonging to the dominant human colonic microbiota ('Ruminococcus bicirculans') reveals two chromosomes and a selective capacity to utilize plant glucans.</title>
        <authorList>
            <consortium name="NISC Comparative Sequencing Program"/>
            <person name="Wegmann U."/>
            <person name="Louis P."/>
            <person name="Goesmann A."/>
            <person name="Henrissat B."/>
            <person name="Duncan S.H."/>
            <person name="Flint H.J."/>
        </authorList>
    </citation>
    <scope>NUCLEOTIDE SEQUENCE</scope>
    <source>
        <strain evidence="6">NBRC 103408</strain>
    </source>
</reference>
<dbReference type="CDD" id="cd08497">
    <property type="entry name" value="MbnE-like"/>
    <property type="match status" value="1"/>
</dbReference>
<protein>
    <submittedName>
        <fullName evidence="6">ABC transporter substrate-binding protein</fullName>
    </submittedName>
</protein>
<dbReference type="InterPro" id="IPR039424">
    <property type="entry name" value="SBP_5"/>
</dbReference>